<evidence type="ECO:0000256" key="6">
    <source>
        <dbReference type="RuleBase" id="RU365102"/>
    </source>
</evidence>
<dbReference type="OrthoDB" id="442680at2759"/>
<evidence type="ECO:0000256" key="4">
    <source>
        <dbReference type="ARBA" id="ARBA00022989"/>
    </source>
</evidence>
<dbReference type="GO" id="GO:0032468">
    <property type="term" value="P:Golgi calcium ion homeostasis"/>
    <property type="evidence" value="ECO:0007669"/>
    <property type="project" value="TreeGrafter"/>
</dbReference>
<comment type="subcellular location">
    <subcellularLocation>
        <location evidence="1 6">Membrane</location>
        <topology evidence="1 6">Multi-pass membrane protein</topology>
    </subcellularLocation>
</comment>
<evidence type="ECO:0000313" key="8">
    <source>
        <dbReference type="RefSeq" id="XP_027362978.1"/>
    </source>
</evidence>
<evidence type="ECO:0000256" key="1">
    <source>
        <dbReference type="ARBA" id="ARBA00004141"/>
    </source>
</evidence>
<sequence length="272" mass="29804">MSSIVQGFTKSLAMTILSEIGDKTFFAAAILAMRHPRRLVLAGCLSALIVMTILSALVGWAAPNLISRKWTHHITTLLFLGFGLWSLKDAIFEEGDTEELAEVEAKLDKDWKGKNGATKDSKKGDDATKKYKRSYLSQLFSPIFLQAFSITFFGEWGDKSQLATIGLAADENPFGVVLGGILGQALCTSAAVVGGKSLASQISEKIVTISIPFLFSLLLVHLFFPLWHFVNIFSNSNFHILKCSHALSLNNFKISFRPPATVGVNENIVYNN</sequence>
<dbReference type="KEGG" id="aprc:113870736"/>
<dbReference type="GO" id="GO:0005384">
    <property type="term" value="F:manganese ion transmembrane transporter activity"/>
    <property type="evidence" value="ECO:0007669"/>
    <property type="project" value="TreeGrafter"/>
</dbReference>
<reference evidence="8" key="2">
    <citation type="submission" date="2025-08" db="UniProtKB">
        <authorList>
            <consortium name="RefSeq"/>
        </authorList>
    </citation>
    <scope>IDENTIFICATION</scope>
    <source>
        <tissue evidence="8">Young leaves</tissue>
    </source>
</reference>
<name>A0A8B8M4T3_ABRPR</name>
<dbReference type="Proteomes" id="UP000694853">
    <property type="component" value="Unplaced"/>
</dbReference>
<evidence type="ECO:0000256" key="5">
    <source>
        <dbReference type="ARBA" id="ARBA00023136"/>
    </source>
</evidence>
<organism evidence="7 8">
    <name type="scientific">Abrus precatorius</name>
    <name type="common">Indian licorice</name>
    <name type="synonym">Glycine abrus</name>
    <dbReference type="NCBI Taxonomy" id="3816"/>
    <lineage>
        <taxon>Eukaryota</taxon>
        <taxon>Viridiplantae</taxon>
        <taxon>Streptophyta</taxon>
        <taxon>Embryophyta</taxon>
        <taxon>Tracheophyta</taxon>
        <taxon>Spermatophyta</taxon>
        <taxon>Magnoliopsida</taxon>
        <taxon>eudicotyledons</taxon>
        <taxon>Gunneridae</taxon>
        <taxon>Pentapetalae</taxon>
        <taxon>rosids</taxon>
        <taxon>fabids</taxon>
        <taxon>Fabales</taxon>
        <taxon>Fabaceae</taxon>
        <taxon>Papilionoideae</taxon>
        <taxon>50 kb inversion clade</taxon>
        <taxon>NPAAA clade</taxon>
        <taxon>indigoferoid/millettioid clade</taxon>
        <taxon>Abreae</taxon>
        <taxon>Abrus</taxon>
    </lineage>
</organism>
<reference evidence="7" key="1">
    <citation type="journal article" date="2019" name="Toxins">
        <title>Detection of Abrin-Like and Prepropulchellin-Like Toxin Genes and Transcripts Using Whole Genome Sequencing and Full-Length Transcript Sequencing of Abrus precatorius.</title>
        <authorList>
            <person name="Hovde B.T."/>
            <person name="Daligault H.E."/>
            <person name="Hanschen E.R."/>
            <person name="Kunde Y.A."/>
            <person name="Johnson M.B."/>
            <person name="Starkenburg S.R."/>
            <person name="Johnson S.L."/>
        </authorList>
    </citation>
    <scope>NUCLEOTIDE SEQUENCE [LARGE SCALE GENOMIC DNA]</scope>
</reference>
<keyword evidence="5 6" id="KW-0472">Membrane</keyword>
<feature type="transmembrane region" description="Helical" evidence="6">
    <location>
        <begin position="135"/>
        <end position="154"/>
    </location>
</feature>
<dbReference type="InterPro" id="IPR001727">
    <property type="entry name" value="GDT1-like"/>
</dbReference>
<feature type="transmembrane region" description="Helical" evidence="6">
    <location>
        <begin position="206"/>
        <end position="227"/>
    </location>
</feature>
<dbReference type="AlphaFoldDB" id="A0A8B8M4T3"/>
<keyword evidence="4 6" id="KW-1133">Transmembrane helix</keyword>
<feature type="transmembrane region" description="Helical" evidence="6">
    <location>
        <begin position="39"/>
        <end position="58"/>
    </location>
</feature>
<keyword evidence="7" id="KW-1185">Reference proteome</keyword>
<evidence type="ECO:0000313" key="7">
    <source>
        <dbReference type="Proteomes" id="UP000694853"/>
    </source>
</evidence>
<dbReference type="GO" id="GO:0015085">
    <property type="term" value="F:calcium ion transmembrane transporter activity"/>
    <property type="evidence" value="ECO:0007669"/>
    <property type="project" value="TreeGrafter"/>
</dbReference>
<dbReference type="PANTHER" id="PTHR12608:SF1">
    <property type="entry name" value="TRANSMEMBRANE PROTEIN 165"/>
    <property type="match status" value="1"/>
</dbReference>
<evidence type="ECO:0000256" key="2">
    <source>
        <dbReference type="ARBA" id="ARBA00009190"/>
    </source>
</evidence>
<feature type="transmembrane region" description="Helical" evidence="6">
    <location>
        <begin position="174"/>
        <end position="194"/>
    </location>
</feature>
<dbReference type="GO" id="GO:0032472">
    <property type="term" value="P:Golgi calcium ion transport"/>
    <property type="evidence" value="ECO:0007669"/>
    <property type="project" value="TreeGrafter"/>
</dbReference>
<comment type="similarity">
    <text evidence="2 6">Belongs to the GDT1 family.</text>
</comment>
<dbReference type="PANTHER" id="PTHR12608">
    <property type="entry name" value="TRANSMEMBRANE PROTEIN HTP-1 RELATED"/>
    <property type="match status" value="1"/>
</dbReference>
<dbReference type="GO" id="GO:0016020">
    <property type="term" value="C:membrane"/>
    <property type="evidence" value="ECO:0007669"/>
    <property type="project" value="UniProtKB-SubCell"/>
</dbReference>
<evidence type="ECO:0000256" key="3">
    <source>
        <dbReference type="ARBA" id="ARBA00022692"/>
    </source>
</evidence>
<dbReference type="GO" id="GO:0005794">
    <property type="term" value="C:Golgi apparatus"/>
    <property type="evidence" value="ECO:0007669"/>
    <property type="project" value="TreeGrafter"/>
</dbReference>
<keyword evidence="3 6" id="KW-0812">Transmembrane</keyword>
<protein>
    <recommendedName>
        <fullName evidence="6">GDT1 family protein</fullName>
    </recommendedName>
</protein>
<accession>A0A8B8M4T3</accession>
<proteinExistence type="inferred from homology"/>
<feature type="transmembrane region" description="Helical" evidence="6">
    <location>
        <begin position="70"/>
        <end position="87"/>
    </location>
</feature>
<dbReference type="GeneID" id="113870736"/>
<dbReference type="RefSeq" id="XP_027362978.1">
    <property type="nucleotide sequence ID" value="XM_027507177.1"/>
</dbReference>
<gene>
    <name evidence="8" type="primary">LOC113870736</name>
</gene>
<dbReference type="Pfam" id="PF01169">
    <property type="entry name" value="GDT1"/>
    <property type="match status" value="2"/>
</dbReference>